<comment type="function">
    <text evidence="11">Involved in the fragmentation of the mitochondrial network and its perinuclear clustering.</text>
</comment>
<dbReference type="EMBL" id="JBGFUD010000498">
    <property type="protein sequence ID" value="MFH4974655.1"/>
    <property type="molecule type" value="Genomic_DNA"/>
</dbReference>
<dbReference type="GO" id="GO:0006915">
    <property type="term" value="P:apoptotic process"/>
    <property type="evidence" value="ECO:0007669"/>
    <property type="project" value="UniProtKB-KW"/>
</dbReference>
<dbReference type="AlphaFoldDB" id="A0ABD6EEA7"/>
<gene>
    <name evidence="13" type="ORF">AB6A40_001364</name>
</gene>
<dbReference type="CDD" id="cd12212">
    <property type="entry name" value="Fis1"/>
    <property type="match status" value="1"/>
</dbReference>
<evidence type="ECO:0000256" key="5">
    <source>
        <dbReference type="ARBA" id="ARBA00022703"/>
    </source>
</evidence>
<dbReference type="Proteomes" id="UP001608902">
    <property type="component" value="Unassembled WGS sequence"/>
</dbReference>
<dbReference type="InterPro" id="IPR028061">
    <property type="entry name" value="Fis1_TPR_C"/>
</dbReference>
<sequence length="152" mass="16880">MDVATIVDEKIDLAELMRFAKQYQEQLRRGSPSAVATFSYAHALIKSTKDDTQKGIRLLTDLLKDDTEDVPRRDCIFFLAIAHTRLKEYDRALAYLDVLLENESNNRQAAALKELINYRMKRDGLLGAAIIGGGIAVIGGLLIAAIASKRKS</sequence>
<dbReference type="PANTHER" id="PTHR13247:SF0">
    <property type="entry name" value="MITOCHONDRIAL FISSION 1 PROTEIN"/>
    <property type="match status" value="1"/>
</dbReference>
<evidence type="ECO:0000256" key="6">
    <source>
        <dbReference type="ARBA" id="ARBA00022787"/>
    </source>
</evidence>
<keyword evidence="14" id="KW-1185">Reference proteome</keyword>
<evidence type="ECO:0000256" key="4">
    <source>
        <dbReference type="ARBA" id="ARBA00022692"/>
    </source>
</evidence>
<evidence type="ECO:0000256" key="11">
    <source>
        <dbReference type="PIRNR" id="PIRNR008835"/>
    </source>
</evidence>
<dbReference type="Pfam" id="PF14853">
    <property type="entry name" value="Fis1_TPR_C"/>
    <property type="match status" value="1"/>
</dbReference>
<evidence type="ECO:0000256" key="1">
    <source>
        <dbReference type="ARBA" id="ARBA00004549"/>
    </source>
</evidence>
<evidence type="ECO:0000256" key="7">
    <source>
        <dbReference type="ARBA" id="ARBA00022989"/>
    </source>
</evidence>
<dbReference type="GO" id="GO:0000266">
    <property type="term" value="P:mitochondrial fission"/>
    <property type="evidence" value="ECO:0007669"/>
    <property type="project" value="UniProtKB-UniRule"/>
</dbReference>
<keyword evidence="6 11" id="KW-1000">Mitochondrion outer membrane</keyword>
<comment type="subcellular location">
    <subcellularLocation>
        <location evidence="2">Mitochondrion outer membrane</location>
        <topology evidence="2">Single-pass membrane protein</topology>
    </subcellularLocation>
    <subcellularLocation>
        <location evidence="1">Peroxisome membrane</location>
        <topology evidence="1">Single-pass membrane protein</topology>
    </subcellularLocation>
</comment>
<organism evidence="13 14">
    <name type="scientific">Gnathostoma spinigerum</name>
    <dbReference type="NCBI Taxonomy" id="75299"/>
    <lineage>
        <taxon>Eukaryota</taxon>
        <taxon>Metazoa</taxon>
        <taxon>Ecdysozoa</taxon>
        <taxon>Nematoda</taxon>
        <taxon>Chromadorea</taxon>
        <taxon>Rhabditida</taxon>
        <taxon>Spirurina</taxon>
        <taxon>Gnathostomatomorpha</taxon>
        <taxon>Gnathostomatoidea</taxon>
        <taxon>Gnathostomatidae</taxon>
        <taxon>Gnathostoma</taxon>
    </lineage>
</organism>
<name>A0ABD6EEA7_9BILA</name>
<dbReference type="SUPFAM" id="SSF48452">
    <property type="entry name" value="TPR-like"/>
    <property type="match status" value="1"/>
</dbReference>
<keyword evidence="4 12" id="KW-0812">Transmembrane</keyword>
<evidence type="ECO:0000256" key="12">
    <source>
        <dbReference type="SAM" id="Phobius"/>
    </source>
</evidence>
<evidence type="ECO:0000313" key="14">
    <source>
        <dbReference type="Proteomes" id="UP001608902"/>
    </source>
</evidence>
<evidence type="ECO:0000256" key="10">
    <source>
        <dbReference type="ARBA" id="ARBA00023140"/>
    </source>
</evidence>
<keyword evidence="7 12" id="KW-1133">Transmembrane helix</keyword>
<reference evidence="13 14" key="1">
    <citation type="submission" date="2024-08" db="EMBL/GenBank/DDBJ databases">
        <title>Gnathostoma spinigerum genome.</title>
        <authorList>
            <person name="Gonzalez-Bertolin B."/>
            <person name="Monzon S."/>
            <person name="Zaballos A."/>
            <person name="Jimenez P."/>
            <person name="Dekumyoy P."/>
            <person name="Varona S."/>
            <person name="Cuesta I."/>
            <person name="Sumanam S."/>
            <person name="Adisakwattana P."/>
            <person name="Gasser R.B."/>
            <person name="Hernandez-Gonzalez A."/>
            <person name="Young N.D."/>
            <person name="Perteguer M.J."/>
        </authorList>
    </citation>
    <scope>NUCLEOTIDE SEQUENCE [LARGE SCALE GENOMIC DNA]</scope>
    <source>
        <strain evidence="13">AL3</strain>
        <tissue evidence="13">Liver</tissue>
    </source>
</reference>
<protein>
    <recommendedName>
        <fullName evidence="11">Mitochondrial fission 1 protein</fullName>
    </recommendedName>
</protein>
<accession>A0ABD6EEA7</accession>
<comment type="caution">
    <text evidence="13">The sequence shown here is derived from an EMBL/GenBank/DDBJ whole genome shotgun (WGS) entry which is preliminary data.</text>
</comment>
<feature type="transmembrane region" description="Helical" evidence="12">
    <location>
        <begin position="125"/>
        <end position="147"/>
    </location>
</feature>
<dbReference type="Gene3D" id="1.25.40.10">
    <property type="entry name" value="Tetratricopeptide repeat domain"/>
    <property type="match status" value="1"/>
</dbReference>
<keyword evidence="8 11" id="KW-0496">Mitochondrion</keyword>
<dbReference type="InterPro" id="IPR033745">
    <property type="entry name" value="Fis1_cytosol"/>
</dbReference>
<evidence type="ECO:0000256" key="8">
    <source>
        <dbReference type="ARBA" id="ARBA00023128"/>
    </source>
</evidence>
<comment type="similarity">
    <text evidence="3 11">Belongs to the FIS1 family.</text>
</comment>
<dbReference type="InterPro" id="IPR016543">
    <property type="entry name" value="Fis1"/>
</dbReference>
<evidence type="ECO:0000256" key="3">
    <source>
        <dbReference type="ARBA" id="ARBA00008937"/>
    </source>
</evidence>
<dbReference type="InterPro" id="IPR011990">
    <property type="entry name" value="TPR-like_helical_dom_sf"/>
</dbReference>
<keyword evidence="9 11" id="KW-0472">Membrane</keyword>
<dbReference type="InterPro" id="IPR028058">
    <property type="entry name" value="Fis1_TPR_N"/>
</dbReference>
<proteinExistence type="inferred from homology"/>
<evidence type="ECO:0000256" key="9">
    <source>
        <dbReference type="ARBA" id="ARBA00023136"/>
    </source>
</evidence>
<dbReference type="FunFam" id="1.25.40.10:FF:000147">
    <property type="entry name" value="Mitochondrial fission 1 protein"/>
    <property type="match status" value="1"/>
</dbReference>
<evidence type="ECO:0000256" key="2">
    <source>
        <dbReference type="ARBA" id="ARBA00004572"/>
    </source>
</evidence>
<comment type="domain">
    <text evidence="11">The C-terminus is required for mitochondrial localization, while the N-terminus is necessary for mitochondrial fission.</text>
</comment>
<dbReference type="Pfam" id="PF14852">
    <property type="entry name" value="Fis1_TPR_N"/>
    <property type="match status" value="1"/>
</dbReference>
<dbReference type="GO" id="GO:0005741">
    <property type="term" value="C:mitochondrial outer membrane"/>
    <property type="evidence" value="ECO:0007669"/>
    <property type="project" value="UniProtKB-SubCell"/>
</dbReference>
<keyword evidence="10" id="KW-0576">Peroxisome</keyword>
<dbReference type="PIRSF" id="PIRSF008835">
    <property type="entry name" value="TPR_repeat_11_Fis1"/>
    <property type="match status" value="1"/>
</dbReference>
<dbReference type="GO" id="GO:0005778">
    <property type="term" value="C:peroxisomal membrane"/>
    <property type="evidence" value="ECO:0007669"/>
    <property type="project" value="UniProtKB-SubCell"/>
</dbReference>
<dbReference type="PANTHER" id="PTHR13247">
    <property type="entry name" value="TETRATRICOPEPTIDE REPEAT PROTEIN 11 TPR REPEAT PROTEIN 11"/>
    <property type="match status" value="1"/>
</dbReference>
<keyword evidence="5" id="KW-0053">Apoptosis</keyword>
<evidence type="ECO:0000313" key="13">
    <source>
        <dbReference type="EMBL" id="MFH4974655.1"/>
    </source>
</evidence>